<dbReference type="InterPro" id="IPR016169">
    <property type="entry name" value="FAD-bd_PCMH_sub2"/>
</dbReference>
<evidence type="ECO:0000256" key="3">
    <source>
        <dbReference type="ARBA" id="ARBA00023122"/>
    </source>
</evidence>
<feature type="compositionally biased region" description="Polar residues" evidence="5">
    <location>
        <begin position="8"/>
        <end position="24"/>
    </location>
</feature>
<dbReference type="GO" id="GO:0050660">
    <property type="term" value="F:flavin adenine dinucleotide binding"/>
    <property type="evidence" value="ECO:0007669"/>
    <property type="project" value="InterPro"/>
</dbReference>
<dbReference type="Proteomes" id="UP000247565">
    <property type="component" value="Unassembled WGS sequence"/>
</dbReference>
<proteinExistence type="inferred from homology"/>
<reference evidence="7 8" key="1">
    <citation type="submission" date="2018-05" db="EMBL/GenBank/DDBJ databases">
        <title>Reference genomes for bee gut microbiota database.</title>
        <authorList>
            <person name="Ellegaard K.M."/>
        </authorList>
    </citation>
    <scope>NUCLEOTIDE SEQUENCE [LARGE SCALE GENOMIC DNA]</scope>
    <source>
        <strain evidence="7 8">ESL0284</strain>
    </source>
</reference>
<dbReference type="CDD" id="cd04590">
    <property type="entry name" value="CBS_pair_CorC_HlyC_assoc"/>
    <property type="match status" value="1"/>
</dbReference>
<dbReference type="PANTHER" id="PTHR22777:SF27">
    <property type="entry name" value="MAGNESIUM AND COBALT EFFLUX PROTEIN CORC"/>
    <property type="match status" value="1"/>
</dbReference>
<dbReference type="PROSITE" id="PS51371">
    <property type="entry name" value="CBS"/>
    <property type="match status" value="2"/>
</dbReference>
<accession>A0A318MWY3</accession>
<dbReference type="Pfam" id="PF00571">
    <property type="entry name" value="CBS"/>
    <property type="match status" value="2"/>
</dbReference>
<dbReference type="FunFam" id="3.10.580.10:FF:000002">
    <property type="entry name" value="Magnesium/cobalt efflux protein CorC"/>
    <property type="match status" value="1"/>
</dbReference>
<comment type="similarity">
    <text evidence="1">Belongs to the UPF0053 family. Hemolysin C subfamily.</text>
</comment>
<comment type="caution">
    <text evidence="7">The sequence shown here is derived from an EMBL/GenBank/DDBJ whole genome shotgun (WGS) entry which is preliminary data.</text>
</comment>
<dbReference type="InterPro" id="IPR000644">
    <property type="entry name" value="CBS_dom"/>
</dbReference>
<dbReference type="PANTHER" id="PTHR22777">
    <property type="entry name" value="HEMOLYSIN-RELATED"/>
    <property type="match status" value="1"/>
</dbReference>
<dbReference type="RefSeq" id="WP_110438780.1">
    <property type="nucleotide sequence ID" value="NZ_CP046393.1"/>
</dbReference>
<dbReference type="InterPro" id="IPR036318">
    <property type="entry name" value="FAD-bd_PCMH-like_sf"/>
</dbReference>
<evidence type="ECO:0000256" key="1">
    <source>
        <dbReference type="ARBA" id="ARBA00006446"/>
    </source>
</evidence>
<name>A0A318MWY3_9PROT</name>
<evidence type="ECO:0000313" key="8">
    <source>
        <dbReference type="Proteomes" id="UP000247565"/>
    </source>
</evidence>
<keyword evidence="2" id="KW-0677">Repeat</keyword>
<dbReference type="InterPro" id="IPR046342">
    <property type="entry name" value="CBS_dom_sf"/>
</dbReference>
<dbReference type="SUPFAM" id="SSF56176">
    <property type="entry name" value="FAD-binding/transporter-associated domain-like"/>
    <property type="match status" value="1"/>
</dbReference>
<feature type="domain" description="CBS" evidence="6">
    <location>
        <begin position="92"/>
        <end position="151"/>
    </location>
</feature>
<dbReference type="Gene3D" id="3.10.580.10">
    <property type="entry name" value="CBS-domain"/>
    <property type="match status" value="1"/>
</dbReference>
<sequence length="327" mass="37572">MFRAPGNNAPNNTASEQSQSNTKPNRYKSFFKRWFHQRYQHNLRQSIVNLVDDKNNHLPTIPDDNKEEFNPHERLLISNILRLKDKTADDVMIPRADIFAIDDSISFKQALEIMQHENHSRVPVYHQELDNIQGMLHVKDLISYIGHSEDFDFGKVIRQPLFIAPQIPVLDLLLQMRVHRIHLGLVIDEYGSIDGLITIEDLVETIVGDIADEHDEPEANMIIERGNNTLDVDARAHLEDLEEKIGTFLTEEEKNSDMDTLGGLVFHLAEHIPTKGEVLTHPSGLIFRVLEADPRHIRRLRMHIPQNWSLPTSNDSDTLSETNSNNI</sequence>
<dbReference type="Gene3D" id="3.30.465.10">
    <property type="match status" value="1"/>
</dbReference>
<feature type="domain" description="CBS" evidence="6">
    <location>
        <begin position="156"/>
        <end position="216"/>
    </location>
</feature>
<dbReference type="AlphaFoldDB" id="A0A318MWY3"/>
<dbReference type="OrthoDB" id="9797674at2"/>
<keyword evidence="8" id="KW-1185">Reference proteome</keyword>
<dbReference type="GO" id="GO:0005886">
    <property type="term" value="C:plasma membrane"/>
    <property type="evidence" value="ECO:0007669"/>
    <property type="project" value="TreeGrafter"/>
</dbReference>
<evidence type="ECO:0000313" key="7">
    <source>
        <dbReference type="EMBL" id="PXZ00638.1"/>
    </source>
</evidence>
<evidence type="ECO:0000256" key="5">
    <source>
        <dbReference type="SAM" id="MobiDB-lite"/>
    </source>
</evidence>
<dbReference type="SUPFAM" id="SSF54631">
    <property type="entry name" value="CBS-domain pair"/>
    <property type="match status" value="1"/>
</dbReference>
<dbReference type="SMART" id="SM01091">
    <property type="entry name" value="CorC_HlyC"/>
    <property type="match status" value="1"/>
</dbReference>
<evidence type="ECO:0000259" key="6">
    <source>
        <dbReference type="PROSITE" id="PS51371"/>
    </source>
</evidence>
<dbReference type="Pfam" id="PF03471">
    <property type="entry name" value="CorC_HlyC"/>
    <property type="match status" value="1"/>
</dbReference>
<evidence type="ECO:0000256" key="4">
    <source>
        <dbReference type="PROSITE-ProRule" id="PRU00703"/>
    </source>
</evidence>
<feature type="region of interest" description="Disordered" evidence="5">
    <location>
        <begin position="1"/>
        <end position="24"/>
    </location>
</feature>
<dbReference type="SMART" id="SM00116">
    <property type="entry name" value="CBS"/>
    <property type="match status" value="2"/>
</dbReference>
<dbReference type="InterPro" id="IPR005170">
    <property type="entry name" value="Transptr-assoc_dom"/>
</dbReference>
<gene>
    <name evidence="7" type="ORF">DK869_04330</name>
</gene>
<organism evidence="7 8">
    <name type="scientific">Commensalibacter melissae</name>
    <dbReference type="NCBI Taxonomy" id="2070537"/>
    <lineage>
        <taxon>Bacteria</taxon>
        <taxon>Pseudomonadati</taxon>
        <taxon>Pseudomonadota</taxon>
        <taxon>Alphaproteobacteria</taxon>
        <taxon>Acetobacterales</taxon>
        <taxon>Acetobacteraceae</taxon>
    </lineage>
</organism>
<evidence type="ECO:0000256" key="2">
    <source>
        <dbReference type="ARBA" id="ARBA00022737"/>
    </source>
</evidence>
<dbReference type="InterPro" id="IPR044751">
    <property type="entry name" value="Ion_transp-like_CBS"/>
</dbReference>
<keyword evidence="3 4" id="KW-0129">CBS domain</keyword>
<dbReference type="EMBL" id="QGLT01000002">
    <property type="protein sequence ID" value="PXZ00638.1"/>
    <property type="molecule type" value="Genomic_DNA"/>
</dbReference>
<feature type="region of interest" description="Disordered" evidence="5">
    <location>
        <begin position="307"/>
        <end position="327"/>
    </location>
</feature>
<protein>
    <submittedName>
        <fullName evidence="7">Magnesium/cobalt efflux protein</fullName>
    </submittedName>
</protein>